<dbReference type="VEuPathDB" id="FungiDB:C2_07110C_A"/>
<proteinExistence type="predicted"/>
<feature type="compositionally biased region" description="Basic and acidic residues" evidence="1">
    <location>
        <begin position="84"/>
        <end position="101"/>
    </location>
</feature>
<dbReference type="CGD" id="CAL0000195098">
    <property type="gene designation" value="orf19.9806"/>
</dbReference>
<dbReference type="OrthoDB" id="349045at2759"/>
<dbReference type="InParanoid" id="A0A1D8PHT8"/>
<accession>A0A1D8PHT8</accession>
<keyword evidence="4" id="KW-1185">Reference proteome</keyword>
<evidence type="ECO:0000313" key="2">
    <source>
        <dbReference type="CGD" id="CAL0000195098"/>
    </source>
</evidence>
<feature type="region of interest" description="Disordered" evidence="1">
    <location>
        <begin position="1"/>
        <end position="206"/>
    </location>
</feature>
<feature type="compositionally biased region" description="Polar residues" evidence="1">
    <location>
        <begin position="20"/>
        <end position="40"/>
    </location>
</feature>
<gene>
    <name evidence="3" type="ordered locus">CAALFM_C207110CA</name>
    <name evidence="2" type="ordered locus">orf19.9806</name>
</gene>
<evidence type="ECO:0000313" key="4">
    <source>
        <dbReference type="Proteomes" id="UP000000559"/>
    </source>
</evidence>
<dbReference type="Proteomes" id="UP000000559">
    <property type="component" value="Chromosome 2"/>
</dbReference>
<dbReference type="EMBL" id="CP017624">
    <property type="protein sequence ID" value="AOW27710.1"/>
    <property type="molecule type" value="Genomic_DNA"/>
</dbReference>
<protein>
    <submittedName>
        <fullName evidence="3">Uncharacterized protein</fullName>
    </submittedName>
</protein>
<dbReference type="AlphaFoldDB" id="A0A1D8PHT8"/>
<dbReference type="GeneID" id="3643505"/>
<feature type="compositionally biased region" description="Low complexity" evidence="1">
    <location>
        <begin position="269"/>
        <end position="282"/>
    </location>
</feature>
<feature type="compositionally biased region" description="Basic and acidic residues" evidence="1">
    <location>
        <begin position="41"/>
        <end position="54"/>
    </location>
</feature>
<organism evidence="3 4">
    <name type="scientific">Candida albicans (strain SC5314 / ATCC MYA-2876)</name>
    <name type="common">Yeast</name>
    <dbReference type="NCBI Taxonomy" id="237561"/>
    <lineage>
        <taxon>Eukaryota</taxon>
        <taxon>Fungi</taxon>
        <taxon>Dikarya</taxon>
        <taxon>Ascomycota</taxon>
        <taxon>Saccharomycotina</taxon>
        <taxon>Pichiomycetes</taxon>
        <taxon>Debaryomycetaceae</taxon>
        <taxon>Candida/Lodderomyces clade</taxon>
        <taxon>Candida</taxon>
    </lineage>
</organism>
<dbReference type="FunCoup" id="A0A1D8PHT8">
    <property type="interactions" value="244"/>
</dbReference>
<dbReference type="SMR" id="A0A1D8PHT8"/>
<name>A0A1D8PHT8_CANAL</name>
<reference evidence="3 4" key="2">
    <citation type="journal article" date="2007" name="Genome Biol.">
        <title>Assembly of the Candida albicans genome into sixteen supercontigs aligned on the eight chromosomes.</title>
        <authorList>
            <person name="van het Hoog M."/>
            <person name="Rast T.J."/>
            <person name="Martchenko M."/>
            <person name="Grindle S."/>
            <person name="Dignard D."/>
            <person name="Hogues H."/>
            <person name="Cuomo C."/>
            <person name="Berriman M."/>
            <person name="Scherer S."/>
            <person name="Magee B.B."/>
            <person name="Whiteway M."/>
            <person name="Chibana H."/>
            <person name="Nantel A."/>
            <person name="Magee P.T."/>
        </authorList>
    </citation>
    <scope>GENOME REANNOTATION</scope>
    <source>
        <strain evidence="4">SC5314 / ATCC MYA-2876</strain>
    </source>
</reference>
<evidence type="ECO:0000256" key="1">
    <source>
        <dbReference type="SAM" id="MobiDB-lite"/>
    </source>
</evidence>
<dbReference type="eggNOG" id="ENOG502S8WJ">
    <property type="taxonomic scope" value="Eukaryota"/>
</dbReference>
<feature type="region of interest" description="Disordered" evidence="1">
    <location>
        <begin position="251"/>
        <end position="296"/>
    </location>
</feature>
<reference evidence="3 4" key="3">
    <citation type="journal article" date="2013" name="Genome Biol.">
        <title>Assembly of a phased diploid Candida albicans genome facilitates allele-specific measurements and provides a simple model for repeat and indel structure.</title>
        <authorList>
            <person name="Muzzey D."/>
            <person name="Schwartz K."/>
            <person name="Weissman J.S."/>
            <person name="Sherlock G."/>
        </authorList>
    </citation>
    <scope>NUCLEOTIDE SEQUENCE [LARGE SCALE GENOMIC DNA]</scope>
    <source>
        <strain evidence="4">SC5314 / ATCC MYA-2876</strain>
    </source>
</reference>
<feature type="compositionally biased region" description="Polar residues" evidence="1">
    <location>
        <begin position="137"/>
        <end position="153"/>
    </location>
</feature>
<sequence>MEVHIDPEVSKHQEIIDAITSATTALSQRSPESPASQQHTELTEKEEHSHKDDGLGYEFIDEEQNKNEPTGNAEEALHMLLNEHNADREIFEDLHSSHSDTQKSPNVEENESKPSEVKLVSYDPDSKPPRLGRPRRNITNTLAPPESSSSKNYNEAVMSKFRLDSQPIEGPGSRGGKGGRKSPKGRITSASIRKRTTQSTLNFEPLGDSNKRAMCLSLNNTDKNDHGKIDKETYGSETKSPKLILKLNLKKQTPSTEDGDTLRGQKPDSSSTLVKKSSTTATGINTNKKAKHLQKASRTTVLNNKNKITRQLPGPLVGLYYDLYDDNLVDKYFDAKHEKIALGYPVTKAPYANDIVFIISFLSKFKAIIPTDNIGPQNFEYGLSLPLLEDTSDYETANYVKRHQEKENDDYDSTFVSPEMQALFKKLLGLVLNRKKPVTSHMKAIQELKPQSVNFGLPKEWKILKPSDKNNQDNIDQGPPVDPSNPEILLNKLPENDNWLIIFNPFYTQEFEVHGLAGIENPLDRLVMLRTLVHWALANSEAVKKEITASVQLQDIPGDKDTYYAARAILNGFKDAHDTKIAAETKLAKRKSEDEIRYIDPTSDPMAHPFKLRLNEQIAGDCGFGIGRFYLCRMADDYNGGLASVKKMSSIWSGPAGLSGPLASTFKLYVQDVHQMLTESLAASGVEFNEDGEEVAPAITETDESEYWYEVASNSIELQEFIHFLDSRLSLKEKAESPIPMASIIFRPVSQLRDYLSAILPLTEKQEELLQTKRSTRKRPIDYSDRHAAAKYGDVFEGDEYLEANDNDDDNYMEVEGSPVDEDEDEEYLE</sequence>
<dbReference type="RefSeq" id="XP_714856.1">
    <property type="nucleotide sequence ID" value="XM_709763.1"/>
</dbReference>
<dbReference type="KEGG" id="cal:CAALFM_C207110CA"/>
<reference evidence="3 4" key="1">
    <citation type="journal article" date="2004" name="Proc. Natl. Acad. Sci. U.S.A.">
        <title>The diploid genome sequence of Candida albicans.</title>
        <authorList>
            <person name="Jones T."/>
            <person name="Federspiel N.A."/>
            <person name="Chibana H."/>
            <person name="Dungan J."/>
            <person name="Kalman S."/>
            <person name="Magee B.B."/>
            <person name="Newport G."/>
            <person name="Thorstenson Y.R."/>
            <person name="Agabian N."/>
            <person name="Magee P.T."/>
            <person name="Davis R.W."/>
            <person name="Scherer S."/>
        </authorList>
    </citation>
    <scope>NUCLEOTIDE SEQUENCE [LARGE SCALE GENOMIC DNA]</scope>
    <source>
        <strain evidence="4">SC5314 / ATCC MYA-2876</strain>
    </source>
</reference>
<dbReference type="STRING" id="237561.A0A1D8PHT8"/>
<feature type="region of interest" description="Disordered" evidence="1">
    <location>
        <begin position="799"/>
        <end position="830"/>
    </location>
</feature>
<feature type="compositionally biased region" description="Basic and acidic residues" evidence="1">
    <location>
        <begin position="1"/>
        <end position="15"/>
    </location>
</feature>
<evidence type="ECO:0000313" key="3">
    <source>
        <dbReference type="EMBL" id="AOW27710.1"/>
    </source>
</evidence>